<organism evidence="3 4">
    <name type="scientific">Paramuricea clavata</name>
    <name type="common">Red gorgonian</name>
    <name type="synonym">Violescent sea-whip</name>
    <dbReference type="NCBI Taxonomy" id="317549"/>
    <lineage>
        <taxon>Eukaryota</taxon>
        <taxon>Metazoa</taxon>
        <taxon>Cnidaria</taxon>
        <taxon>Anthozoa</taxon>
        <taxon>Octocorallia</taxon>
        <taxon>Malacalcyonacea</taxon>
        <taxon>Plexauridae</taxon>
        <taxon>Paramuricea</taxon>
    </lineage>
</organism>
<dbReference type="Proteomes" id="UP001152795">
    <property type="component" value="Unassembled WGS sequence"/>
</dbReference>
<protein>
    <submittedName>
        <fullName evidence="3">Zinc finger 862-like</fullName>
    </submittedName>
</protein>
<dbReference type="PANTHER" id="PTHR46880">
    <property type="entry name" value="RAS-ASSOCIATING DOMAIN-CONTAINING PROTEIN"/>
    <property type="match status" value="1"/>
</dbReference>
<dbReference type="Pfam" id="PF25431">
    <property type="entry name" value="zf-C17orf113"/>
    <property type="match status" value="1"/>
</dbReference>
<dbReference type="InterPro" id="IPR025398">
    <property type="entry name" value="DUF4371"/>
</dbReference>
<reference evidence="3" key="1">
    <citation type="submission" date="2020-04" db="EMBL/GenBank/DDBJ databases">
        <authorList>
            <person name="Alioto T."/>
            <person name="Alioto T."/>
            <person name="Gomez Garrido J."/>
        </authorList>
    </citation>
    <scope>NUCLEOTIDE SEQUENCE</scope>
    <source>
        <strain evidence="3">A484AB</strain>
    </source>
</reference>
<evidence type="ECO:0000313" key="4">
    <source>
        <dbReference type="Proteomes" id="UP001152795"/>
    </source>
</evidence>
<dbReference type="InterPro" id="IPR057456">
    <property type="entry name" value="Znf_C17orf113"/>
</dbReference>
<proteinExistence type="predicted"/>
<feature type="domain" description="DUF4371" evidence="1">
    <location>
        <begin position="311"/>
        <end position="449"/>
    </location>
</feature>
<sequence length="888" mass="101650">MDKEHSYVTVGRGILFNVQLNGLPEAVVAFLAAFYFLDVDYPKCHEIVTAHACASLCCNRDWVAVIYDDKWWPGTVDSTDDEITVSFMKPVAKNKFIWHQDSNGKGLTQMLCQQQTFWQSWKRSQYRPEALEAVGGVSRNSENSVDELNDHLDEDHEVAVNLEMDSDMCVSDEEEGQPLLKRMNSLPPRKQRKKARAPPVFPKKWLSNPKYKEWLRYDVQHNTMWCDFCRSNKICGVWAEQGTQNFRKKTLLVHMASNDHARFALARNPAQSTVVKTREKMKKQEARSYKSALRTVYWISSEEIPNCKYPSLLQFQREQGVKDIIQMNRGKNCKKESPESFHELLHSLSEVFLRKMLNHLNSSPFIGLGIDESTDRSQEKHIAAVVRYVDSNETKIKTSFLKLSVITSGTAPAIVEAVKKILGDFSIPVNKLTGLGIDGASVMASDMNGVLGLLQRENPFLIGIHCINHRLHLAVSKAAKDIKNVNTLSTILSTIYQHVNNSPNRLQKFKNLADVLGAINHDNAPEEGNENIAPSLKYLKFKRIFDIRWLSVGEAVKAVIHNYQPLLILLEEEAANDEPTSMGLLEKLSSYKYVALLHLLGDVVGATNHLCRIFQYRDISFSTLQSQLPIFVETLQDMKNQPGKFLQMFLECVEEGSDEIIFEGVHLKTNPHRNERMNQLEEFETDRQAFIDALANNITSRFPNVQLLSAFQIFDPSAYPENPQQLAGWGYDHLKNLLDFYGEPKRLENQVIQALVKPEAAEEEFLFFKRLVYQNRGEDRNENEQLKFCFYKPQELFTKLFGGGNVDNKMIYPQIYKLMVLTLTTMPSNAEAERVFSVQNRVKTKLRTRLGINILDELVRVSYSKTSGESLDLDTALAIFNEKPHRWY</sequence>
<gene>
    <name evidence="3" type="ORF">PACLA_8A083466</name>
</gene>
<dbReference type="OrthoDB" id="5979169at2759"/>
<dbReference type="InterPro" id="IPR012337">
    <property type="entry name" value="RNaseH-like_sf"/>
</dbReference>
<evidence type="ECO:0000259" key="2">
    <source>
        <dbReference type="Pfam" id="PF25431"/>
    </source>
</evidence>
<dbReference type="PANTHER" id="PTHR46880:SF5">
    <property type="entry name" value="DUF4371 DOMAIN-CONTAINING PROTEIN"/>
    <property type="match status" value="1"/>
</dbReference>
<accession>A0A7D9HI41</accession>
<dbReference type="Pfam" id="PF14291">
    <property type="entry name" value="DUF4371"/>
    <property type="match status" value="1"/>
</dbReference>
<dbReference type="AlphaFoldDB" id="A0A7D9HI41"/>
<dbReference type="EMBL" id="CACRXK020000477">
    <property type="protein sequence ID" value="CAB3982207.1"/>
    <property type="molecule type" value="Genomic_DNA"/>
</dbReference>
<evidence type="ECO:0000259" key="1">
    <source>
        <dbReference type="Pfam" id="PF14291"/>
    </source>
</evidence>
<name>A0A7D9HI41_PARCT</name>
<feature type="domain" description="C17orf113 probable zinc finger" evidence="2">
    <location>
        <begin position="212"/>
        <end position="265"/>
    </location>
</feature>
<keyword evidence="4" id="KW-1185">Reference proteome</keyword>
<evidence type="ECO:0000313" key="3">
    <source>
        <dbReference type="EMBL" id="CAB3982207.1"/>
    </source>
</evidence>
<comment type="caution">
    <text evidence="3">The sequence shown here is derived from an EMBL/GenBank/DDBJ whole genome shotgun (WGS) entry which is preliminary data.</text>
</comment>
<dbReference type="SUPFAM" id="SSF53098">
    <property type="entry name" value="Ribonuclease H-like"/>
    <property type="match status" value="1"/>
</dbReference>